<dbReference type="RefSeq" id="WP_250565854.1">
    <property type="nucleotide sequence ID" value="NZ_QXHD01000004.1"/>
</dbReference>
<accession>A0A6M0RNY9</accession>
<dbReference type="Proteomes" id="UP000481033">
    <property type="component" value="Unassembled WGS sequence"/>
</dbReference>
<name>A0A6M0RNY9_9CYAN</name>
<dbReference type="Gene3D" id="2.30.42.10">
    <property type="match status" value="1"/>
</dbReference>
<dbReference type="Pfam" id="PF14684">
    <property type="entry name" value="Tricorn_C1"/>
    <property type="match status" value="1"/>
</dbReference>
<feature type="domain" description="PDZ" evidence="1">
    <location>
        <begin position="127"/>
        <end position="203"/>
    </location>
</feature>
<dbReference type="PANTHER" id="PTHR32060:SF30">
    <property type="entry name" value="CARBOXY-TERMINAL PROCESSING PROTEASE CTPA"/>
    <property type="match status" value="1"/>
</dbReference>
<sequence>MMLRRNKIWVRGLLIIALIGLLIGMLHRLTIPAASQQPDLFDTVWETVNDNFYDPEFNGVDWAAIGEEYRPQVAAASSQQEKATLINEMLGALDTSHTHFYTPDEPAYYQLLGIFYPRVSDFQTRLEARFPEGKLEYADIGIVTREKAGKTFITGIFKGSPADQAGLKVGDQILGVDGEPFHPIQSFLGKAEQPVSLQVQSSLNASSQKEITITPKLYDGITMFLDVMDDSVEVIEKAGKKIGYVHIWSYAGDQYQEKLEQELLYGRLSKADALVLDLRDGWGGAPLTALNLYTARGPSLTSIGRDRARVTHHSQWKKPVVMLVNGGSRSAKEVLAYGFQQYDIGPVVGTTTAGAVTAGRAFIMPDDSLLYVAVADVYVDETVRLEGVGVTPDDVVPFPIEYAQGSDPQKERAIATAITVLNTPVSQR</sequence>
<dbReference type="InterPro" id="IPR041489">
    <property type="entry name" value="PDZ_6"/>
</dbReference>
<dbReference type="CDD" id="cd07562">
    <property type="entry name" value="Peptidase_S41_TRI"/>
    <property type="match status" value="1"/>
</dbReference>
<protein>
    <submittedName>
        <fullName evidence="2">PDZ domain-containing protein</fullName>
    </submittedName>
</protein>
<dbReference type="InterPro" id="IPR036034">
    <property type="entry name" value="PDZ_sf"/>
</dbReference>
<dbReference type="Gene3D" id="3.30.750.44">
    <property type="match status" value="1"/>
</dbReference>
<reference evidence="2 3" key="1">
    <citation type="journal article" date="2020" name="Microb. Ecol.">
        <title>Ecogenomics of the Marine Benthic Filamentous Cyanobacterium Adonisia.</title>
        <authorList>
            <person name="Walter J.M."/>
            <person name="Coutinho F.H."/>
            <person name="Leomil L."/>
            <person name="Hargreaves P.I."/>
            <person name="Campeao M.E."/>
            <person name="Vieira V.V."/>
            <person name="Silva B.S."/>
            <person name="Fistarol G.O."/>
            <person name="Salomon P.S."/>
            <person name="Sawabe T."/>
            <person name="Mino S."/>
            <person name="Hosokawa M."/>
            <person name="Miyashita H."/>
            <person name="Maruyama F."/>
            <person name="van Verk M.C."/>
            <person name="Dutilh B.E."/>
            <person name="Thompson C.C."/>
            <person name="Thompson F.L."/>
        </authorList>
    </citation>
    <scope>NUCLEOTIDE SEQUENCE [LARGE SCALE GENOMIC DNA]</scope>
    <source>
        <strain evidence="2 3">CCMR0081</strain>
    </source>
</reference>
<comment type="caution">
    <text evidence="2">The sequence shown here is derived from an EMBL/GenBank/DDBJ whole genome shotgun (WGS) entry which is preliminary data.</text>
</comment>
<dbReference type="InterPro" id="IPR005151">
    <property type="entry name" value="Tail-specific_protease"/>
</dbReference>
<dbReference type="PROSITE" id="PS50106">
    <property type="entry name" value="PDZ"/>
    <property type="match status" value="1"/>
</dbReference>
<evidence type="ECO:0000313" key="3">
    <source>
        <dbReference type="Proteomes" id="UP000481033"/>
    </source>
</evidence>
<dbReference type="PANTHER" id="PTHR32060">
    <property type="entry name" value="TAIL-SPECIFIC PROTEASE"/>
    <property type="match status" value="1"/>
</dbReference>
<dbReference type="GO" id="GO:0007165">
    <property type="term" value="P:signal transduction"/>
    <property type="evidence" value="ECO:0007669"/>
    <property type="project" value="TreeGrafter"/>
</dbReference>
<dbReference type="SUPFAM" id="SSF52096">
    <property type="entry name" value="ClpP/crotonase"/>
    <property type="match status" value="1"/>
</dbReference>
<dbReference type="GO" id="GO:0030288">
    <property type="term" value="C:outer membrane-bounded periplasmic space"/>
    <property type="evidence" value="ECO:0007669"/>
    <property type="project" value="TreeGrafter"/>
</dbReference>
<dbReference type="Gene3D" id="3.90.226.10">
    <property type="entry name" value="2-enoyl-CoA Hydratase, Chain A, domain 1"/>
    <property type="match status" value="1"/>
</dbReference>
<keyword evidence="3" id="KW-1185">Reference proteome</keyword>
<dbReference type="SMART" id="SM00228">
    <property type="entry name" value="PDZ"/>
    <property type="match status" value="1"/>
</dbReference>
<dbReference type="GO" id="GO:0004175">
    <property type="term" value="F:endopeptidase activity"/>
    <property type="evidence" value="ECO:0007669"/>
    <property type="project" value="TreeGrafter"/>
</dbReference>
<dbReference type="Pfam" id="PF17820">
    <property type="entry name" value="PDZ_6"/>
    <property type="match status" value="1"/>
</dbReference>
<dbReference type="InterPro" id="IPR001478">
    <property type="entry name" value="PDZ"/>
</dbReference>
<dbReference type="InterPro" id="IPR028204">
    <property type="entry name" value="Tricorn_C1"/>
</dbReference>
<organism evidence="2 3">
    <name type="scientific">Adonisia turfae CCMR0081</name>
    <dbReference type="NCBI Taxonomy" id="2292702"/>
    <lineage>
        <taxon>Bacteria</taxon>
        <taxon>Bacillati</taxon>
        <taxon>Cyanobacteriota</taxon>
        <taxon>Adonisia</taxon>
        <taxon>Adonisia turfae</taxon>
    </lineage>
</organism>
<evidence type="ECO:0000313" key="2">
    <source>
        <dbReference type="EMBL" id="NEZ57995.1"/>
    </source>
</evidence>
<dbReference type="InterPro" id="IPR029045">
    <property type="entry name" value="ClpP/crotonase-like_dom_sf"/>
</dbReference>
<dbReference type="Pfam" id="PF03572">
    <property type="entry name" value="Peptidase_S41"/>
    <property type="match status" value="1"/>
</dbReference>
<dbReference type="SMART" id="SM00245">
    <property type="entry name" value="TSPc"/>
    <property type="match status" value="1"/>
</dbReference>
<dbReference type="GO" id="GO:0008236">
    <property type="term" value="F:serine-type peptidase activity"/>
    <property type="evidence" value="ECO:0007669"/>
    <property type="project" value="InterPro"/>
</dbReference>
<dbReference type="GO" id="GO:0006508">
    <property type="term" value="P:proteolysis"/>
    <property type="evidence" value="ECO:0007669"/>
    <property type="project" value="InterPro"/>
</dbReference>
<dbReference type="SUPFAM" id="SSF50156">
    <property type="entry name" value="PDZ domain-like"/>
    <property type="match status" value="1"/>
</dbReference>
<proteinExistence type="predicted"/>
<evidence type="ECO:0000259" key="1">
    <source>
        <dbReference type="PROSITE" id="PS50106"/>
    </source>
</evidence>
<dbReference type="AlphaFoldDB" id="A0A6M0RNY9"/>
<gene>
    <name evidence="2" type="ORF">DXZ20_20575</name>
</gene>
<dbReference type="EMBL" id="QXHD01000004">
    <property type="protein sequence ID" value="NEZ57995.1"/>
    <property type="molecule type" value="Genomic_DNA"/>
</dbReference>